<gene>
    <name evidence="1" type="ORF">A4U53_001950</name>
</gene>
<reference evidence="1" key="1">
    <citation type="submission" date="2024-10" db="EMBL/GenBank/DDBJ databases">
        <title>Strain of Rhizobium-related bacteria isolated fromm roots of Vavilovia formosa.</title>
        <authorList>
            <person name="Kimeklis A."/>
            <person name="Afonin A."/>
        </authorList>
    </citation>
    <scope>NUCLEOTIDE SEQUENCE</scope>
    <source>
        <strain evidence="1">Vaf-46</strain>
    </source>
</reference>
<proteinExistence type="predicted"/>
<keyword evidence="1" id="KW-0614">Plasmid</keyword>
<organism evidence="1 2">
    <name type="scientific">Rhizobium ruizarguesonis</name>
    <dbReference type="NCBI Taxonomy" id="2081791"/>
    <lineage>
        <taxon>Bacteria</taxon>
        <taxon>Pseudomonadati</taxon>
        <taxon>Pseudomonadota</taxon>
        <taxon>Alphaproteobacteria</taxon>
        <taxon>Hyphomicrobiales</taxon>
        <taxon>Rhizobiaceae</taxon>
        <taxon>Rhizobium/Agrobacterium group</taxon>
        <taxon>Rhizobium</taxon>
    </lineage>
</organism>
<protein>
    <submittedName>
        <fullName evidence="1">NAD-dependent epimerase/dehydratase family protein</fullName>
    </submittedName>
</protein>
<sequence>MSDHSKGPQSRCVVIGTGQIGTFAVRSFTHAGWSVTAADLAPNTSYVRRFGRTDCPIQSVDVTDAAMVRALFDHVGACDTVVFAAGLTGQRTQADPSLATDILLKGTESIATAMRAKGIPRLVGVSSLAVYAAGQTSFESLREVEKPTGHVGVYGSVIRRMEAAMIALEGLSVGIARAAGVYGPNRYGHGSQSSQLVERLLYGAALKQPISLRGHWQDRDDFIYARDLGDALEKLARPGYPEGCEIINVGTGMTTCLRELIEAVEQSIGRVNVNLIAPDPSRAPLARPPLDTEWMLKRLGPPKFTLNEALRDFAREVDLLTAQEVRPYAKQS</sequence>
<accession>A0ACD5EFQ3</accession>
<name>A0ACD5EFQ3_9HYPH</name>
<dbReference type="EMBL" id="CP171850">
    <property type="protein sequence ID" value="XKM37947.1"/>
    <property type="molecule type" value="Genomic_DNA"/>
</dbReference>
<dbReference type="Proteomes" id="UP000078465">
    <property type="component" value="Plasmid unnamed3"/>
</dbReference>
<evidence type="ECO:0000313" key="2">
    <source>
        <dbReference type="Proteomes" id="UP000078465"/>
    </source>
</evidence>
<geneLocation type="plasmid" evidence="1 2">
    <name>unnamed3</name>
</geneLocation>
<evidence type="ECO:0000313" key="1">
    <source>
        <dbReference type="EMBL" id="XKM37947.1"/>
    </source>
</evidence>